<evidence type="ECO:0008006" key="8">
    <source>
        <dbReference type="Google" id="ProtNLM"/>
    </source>
</evidence>
<dbReference type="Pfam" id="PF25779">
    <property type="entry name" value="Tubulin-bind_CPAP"/>
    <property type="match status" value="1"/>
</dbReference>
<dbReference type="GO" id="GO:0005813">
    <property type="term" value="C:centrosome"/>
    <property type="evidence" value="ECO:0007669"/>
    <property type="project" value="TreeGrafter"/>
</dbReference>
<evidence type="ECO:0000259" key="5">
    <source>
        <dbReference type="Pfam" id="PF25779"/>
    </source>
</evidence>
<feature type="coiled-coil region" evidence="2">
    <location>
        <begin position="604"/>
        <end position="703"/>
    </location>
</feature>
<gene>
    <name evidence="6" type="ORF">BINO364_LOCUS843</name>
</gene>
<keyword evidence="7" id="KW-1185">Reference proteome</keyword>
<evidence type="ECO:0000259" key="4">
    <source>
        <dbReference type="Pfam" id="PF07202"/>
    </source>
</evidence>
<evidence type="ECO:0000313" key="7">
    <source>
        <dbReference type="Proteomes" id="UP000838878"/>
    </source>
</evidence>
<evidence type="ECO:0000256" key="2">
    <source>
        <dbReference type="SAM" id="Coils"/>
    </source>
</evidence>
<dbReference type="GO" id="GO:0005814">
    <property type="term" value="C:centriole"/>
    <property type="evidence" value="ECO:0007669"/>
    <property type="project" value="TreeGrafter"/>
</dbReference>
<dbReference type="Gene3D" id="2.60.450.20">
    <property type="match status" value="1"/>
</dbReference>
<evidence type="ECO:0000256" key="1">
    <source>
        <dbReference type="ARBA" id="ARBA00005627"/>
    </source>
</evidence>
<dbReference type="InterPro" id="IPR047002">
    <property type="entry name" value="Tcp10_C_sf"/>
</dbReference>
<dbReference type="GO" id="GO:0061511">
    <property type="term" value="P:centriole elongation"/>
    <property type="evidence" value="ECO:0007669"/>
    <property type="project" value="TreeGrafter"/>
</dbReference>
<proteinExistence type="inferred from homology"/>
<evidence type="ECO:0000313" key="6">
    <source>
        <dbReference type="EMBL" id="CAH0713714.1"/>
    </source>
</evidence>
<protein>
    <recommendedName>
        <fullName evidence="8">Centromere protein J</fullName>
    </recommendedName>
</protein>
<dbReference type="InterPro" id="IPR009852">
    <property type="entry name" value="CENPJ_C_dom"/>
</dbReference>
<dbReference type="InterPro" id="IPR058029">
    <property type="entry name" value="Tubulin-bd_CENPJ"/>
</dbReference>
<feature type="domain" description="Centromere protein J C-terminal" evidence="4">
    <location>
        <begin position="1048"/>
        <end position="1079"/>
    </location>
</feature>
<organism evidence="6 7">
    <name type="scientific">Brenthis ino</name>
    <name type="common">lesser marbled fritillary</name>
    <dbReference type="NCBI Taxonomy" id="405034"/>
    <lineage>
        <taxon>Eukaryota</taxon>
        <taxon>Metazoa</taxon>
        <taxon>Ecdysozoa</taxon>
        <taxon>Arthropoda</taxon>
        <taxon>Hexapoda</taxon>
        <taxon>Insecta</taxon>
        <taxon>Pterygota</taxon>
        <taxon>Neoptera</taxon>
        <taxon>Endopterygota</taxon>
        <taxon>Lepidoptera</taxon>
        <taxon>Glossata</taxon>
        <taxon>Ditrysia</taxon>
        <taxon>Papilionoidea</taxon>
        <taxon>Nymphalidae</taxon>
        <taxon>Heliconiinae</taxon>
        <taxon>Argynnini</taxon>
        <taxon>Brenthis</taxon>
    </lineage>
</organism>
<evidence type="ECO:0000256" key="3">
    <source>
        <dbReference type="SAM" id="MobiDB-lite"/>
    </source>
</evidence>
<dbReference type="AlphaFoldDB" id="A0A8J9Y156"/>
<dbReference type="GO" id="GO:0015631">
    <property type="term" value="F:tubulin binding"/>
    <property type="evidence" value="ECO:0007669"/>
    <property type="project" value="TreeGrafter"/>
</dbReference>
<accession>A0A8J9Y156</accession>
<sequence length="1169" mass="134797">MMDQSYSESDVSLSPSKILDRLQLLRQLQLLQRGKLQHQRIQYQNTPEITSSITEIVSHFSDSTSYNTFRSLLQSEDTSNDVSPRLNTNNFSTKENIHNIIDGISVLNISEESEFVANSPISTRSLDSIKGNNDKDQSSMNTKEIKQTRKQISIDDMLILSPKKDFETLISEKLKNDKRSGKEVEIELEKNKILKRPFLRRGEGTARFGIQKSDFVIQNTKSLPWRAKNVKFNSKTKINTINSKDKINKSDNVPIEKGLKESKLNKTSESNPKEDVEFQTVTEVKQPEKELIEQMSNHLNNNFTLNKKCKLVSANSPKDQSVKNCEGKTWAAVLTKEQDDFLRKLKQSEYYKNFASPAKSCESDISCNEDISRLKQEREIAEQKMFELLENKVCHESFSMQSSFFNRFLRNNNLECSGESTPLVMQKYISKNPKLLHILPDIDQRRRNNSYSDTDTCNSEYTECSENCSTLSSCCSCKTVTQTNLNVSCIENDQINKKGLSENVQTCEAKNNCKEKENNDNVTVENEIMNANMVEMNSKLIATSELLRDRLKELEDEIETFRKENANLTKMREEVDIERQKFYEEKSMFEQKFNEEKVLSEYYLAEEKEKLSKQKQIYERYVRDMRGRLNKKDKAEVTNLKKEIHDLKEEIKIKDAKSTSTIARLRNQMKIMEKDKKHLQEEIEKLKKENRRIQHSNEMTRRLTNIKYLEQINKKLSNMTSKDSKSEVELDSDIKYKSYEIERQSRAKKVQPVRKGMMKPRAKSVPNLHVTSRYAKYFSQKDSVSEREKHNMLDSYCAHISANNDNICNDSEGSSTSSESEDENKLEMIYNERFKYLSPTSSNKSNSSYFENAPKVSNRPSVTSNEFFIQKSTNDNKKESSVNGLSKYQPIDINPMTSKSPCFNNRLSNGSKSSLSLTNEDDYLTIYNHDSNFRTKSPVSILSNRSSSSQKSGTVINKHKDYDTLNPSPEPTSSKTSLAKTKLSPTEITKPDGSKELRFPNGNIKLISANGKYSKFIYYNGDVKENFYNEGRIKYYYAETKTYHTTHPDGLEVLEFPDGQVEKRYKDGSSEIRLPNGSIRYYDPKNEHVREEWRFPDGATLTVSANGDQRITFANGQVEVHAKDHKRREFPDGTVKLVYNDGTSETRYASGRIRIKDKQGNLIMDSASG</sequence>
<dbReference type="Proteomes" id="UP000838878">
    <property type="component" value="Chromosome 1"/>
</dbReference>
<reference evidence="6" key="1">
    <citation type="submission" date="2021-12" db="EMBL/GenBank/DDBJ databases">
        <authorList>
            <person name="Martin H S."/>
        </authorList>
    </citation>
    <scope>NUCLEOTIDE SEQUENCE</scope>
</reference>
<feature type="compositionally biased region" description="Low complexity" evidence="3">
    <location>
        <begin position="971"/>
        <end position="986"/>
    </location>
</feature>
<dbReference type="EMBL" id="OV170221">
    <property type="protein sequence ID" value="CAH0713714.1"/>
    <property type="molecule type" value="Genomic_DNA"/>
</dbReference>
<feature type="domain" description="Centromere protein J C-terminal" evidence="4">
    <location>
        <begin position="1089"/>
        <end position="1121"/>
    </location>
</feature>
<dbReference type="InterPro" id="IPR026581">
    <property type="entry name" value="TCP10L/CENPJ"/>
</dbReference>
<dbReference type="Pfam" id="PF07202">
    <property type="entry name" value="Tcp10_C"/>
    <property type="match status" value="3"/>
</dbReference>
<feature type="non-terminal residue" evidence="6">
    <location>
        <position position="1169"/>
    </location>
</feature>
<dbReference type="GO" id="GO:0060271">
    <property type="term" value="P:cilium assembly"/>
    <property type="evidence" value="ECO:0007669"/>
    <property type="project" value="TreeGrafter"/>
</dbReference>
<feature type="domain" description="CENPJ tubulin-binding region" evidence="5">
    <location>
        <begin position="163"/>
        <end position="208"/>
    </location>
</feature>
<keyword evidence="2" id="KW-0175">Coiled coil</keyword>
<name>A0A8J9Y156_9NEOP</name>
<feature type="coiled-coil region" evidence="2">
    <location>
        <begin position="497"/>
        <end position="578"/>
    </location>
</feature>
<comment type="similarity">
    <text evidence="1">Belongs to the TCP10 family.</text>
</comment>
<feature type="region of interest" description="Disordered" evidence="3">
    <location>
        <begin position="937"/>
        <end position="996"/>
    </location>
</feature>
<dbReference type="PANTHER" id="PTHR10331:SF6">
    <property type="entry name" value="SPINDLE ASSEMBLY ABNORMAL 4"/>
    <property type="match status" value="1"/>
</dbReference>
<feature type="region of interest" description="Disordered" evidence="3">
    <location>
        <begin position="840"/>
        <end position="861"/>
    </location>
</feature>
<feature type="domain" description="Centromere protein J C-terminal" evidence="4">
    <location>
        <begin position="1126"/>
        <end position="1155"/>
    </location>
</feature>
<feature type="compositionally biased region" description="Polar residues" evidence="3">
    <location>
        <begin position="937"/>
        <end position="955"/>
    </location>
</feature>
<dbReference type="OrthoDB" id="10252174at2759"/>
<dbReference type="PANTHER" id="PTHR10331">
    <property type="entry name" value="T COMPLEX PROTEIN 10"/>
    <property type="match status" value="1"/>
</dbReference>